<dbReference type="SUPFAM" id="SSF53335">
    <property type="entry name" value="S-adenosyl-L-methionine-dependent methyltransferases"/>
    <property type="match status" value="1"/>
</dbReference>
<dbReference type="GO" id="GO:0032259">
    <property type="term" value="P:methylation"/>
    <property type="evidence" value="ECO:0007669"/>
    <property type="project" value="UniProtKB-KW"/>
</dbReference>
<dbReference type="SMART" id="SM00138">
    <property type="entry name" value="MeTrc"/>
    <property type="match status" value="1"/>
</dbReference>
<dbReference type="PROSITE" id="PS50123">
    <property type="entry name" value="CHER"/>
    <property type="match status" value="1"/>
</dbReference>
<evidence type="ECO:0000256" key="1">
    <source>
        <dbReference type="ARBA" id="ARBA00022603"/>
    </source>
</evidence>
<proteinExistence type="predicted"/>
<dbReference type="InterPro" id="IPR050903">
    <property type="entry name" value="Bact_Chemotaxis_MeTrfase"/>
</dbReference>
<evidence type="ECO:0000259" key="4">
    <source>
        <dbReference type="PROSITE" id="PS50123"/>
    </source>
</evidence>
<dbReference type="RefSeq" id="WP_184618738.1">
    <property type="nucleotide sequence ID" value="NZ_JACHEX010000001.1"/>
</dbReference>
<dbReference type="PANTHER" id="PTHR24422:SF19">
    <property type="entry name" value="CHEMOTAXIS PROTEIN METHYLTRANSFERASE"/>
    <property type="match status" value="1"/>
</dbReference>
<comment type="caution">
    <text evidence="5">The sequence shown here is derived from an EMBL/GenBank/DDBJ whole genome shotgun (WGS) entry which is preliminary data.</text>
</comment>
<evidence type="ECO:0000256" key="2">
    <source>
        <dbReference type="ARBA" id="ARBA00022679"/>
    </source>
</evidence>
<dbReference type="PANTHER" id="PTHR24422">
    <property type="entry name" value="CHEMOTAXIS PROTEIN METHYLTRANSFERASE"/>
    <property type="match status" value="1"/>
</dbReference>
<dbReference type="AlphaFoldDB" id="A0A841GTY2"/>
<dbReference type="Pfam" id="PF01739">
    <property type="entry name" value="CheR"/>
    <property type="match status" value="1"/>
</dbReference>
<dbReference type="InterPro" id="IPR011990">
    <property type="entry name" value="TPR-like_helical_dom_sf"/>
</dbReference>
<feature type="domain" description="CheR-type methyltransferase" evidence="4">
    <location>
        <begin position="1"/>
        <end position="235"/>
    </location>
</feature>
<dbReference type="CDD" id="cd02440">
    <property type="entry name" value="AdoMet_MTases"/>
    <property type="match status" value="1"/>
</dbReference>
<keyword evidence="6" id="KW-1185">Reference proteome</keyword>
<sequence length="337" mass="40281">MKDKIIQILNKHNLKANPKQIENFYNILNKEEIDDKTLENLVLMNLTIGESYFFRDKEILKKLKNILKTKKFWKILSVGCSRGEEVYTLSFIAQELKINMEITGIDVNKERIKQAREGKYKNWSVRFLNKDQIEKYFEIKDGYFYVKEQYRKNVNFENLNILDLNNTDKKFDIIFLRRVLIYISNPEKIIEKIYSLLKNDGYLVIGLGEYFPDLFKYFSPLLPISSSILVKNPKKVESKQIHKKVLSEIKKQKIELNLEENIVILEKYIEKKEFDSAYKIVKQLSKKFPLSFIVWKYKAYIELELNLKNDAKESLKRALILNNKDEEIWQLKYAIEE</sequence>
<dbReference type="Proteomes" id="UP000555828">
    <property type="component" value="Unassembled WGS sequence"/>
</dbReference>
<evidence type="ECO:0000256" key="3">
    <source>
        <dbReference type="ARBA" id="ARBA00022691"/>
    </source>
</evidence>
<name>A0A841GTY2_9BACT</name>
<keyword evidence="2 5" id="KW-0808">Transferase</keyword>
<reference evidence="5 6" key="1">
    <citation type="submission" date="2020-08" db="EMBL/GenBank/DDBJ databases">
        <title>Genomic Encyclopedia of Type Strains, Phase IV (KMG-IV): sequencing the most valuable type-strain genomes for metagenomic binning, comparative biology and taxonomic classification.</title>
        <authorList>
            <person name="Goeker M."/>
        </authorList>
    </citation>
    <scope>NUCLEOTIDE SEQUENCE [LARGE SCALE GENOMIC DNA]</scope>
    <source>
        <strain evidence="5 6">DSM 13481</strain>
    </source>
</reference>
<keyword evidence="3" id="KW-0949">S-adenosyl-L-methionine</keyword>
<dbReference type="GO" id="GO:0008983">
    <property type="term" value="F:protein-glutamate O-methyltransferase activity"/>
    <property type="evidence" value="ECO:0007669"/>
    <property type="project" value="UniProtKB-EC"/>
</dbReference>
<evidence type="ECO:0000313" key="6">
    <source>
        <dbReference type="Proteomes" id="UP000555828"/>
    </source>
</evidence>
<dbReference type="EMBL" id="JACHEX010000001">
    <property type="protein sequence ID" value="MBB6062001.1"/>
    <property type="molecule type" value="Genomic_DNA"/>
</dbReference>
<dbReference type="InterPro" id="IPR000780">
    <property type="entry name" value="CheR_MeTrfase"/>
</dbReference>
<dbReference type="InterPro" id="IPR022642">
    <property type="entry name" value="CheR_C"/>
</dbReference>
<dbReference type="Gene3D" id="3.40.50.150">
    <property type="entry name" value="Vaccinia Virus protein VP39"/>
    <property type="match status" value="1"/>
</dbReference>
<dbReference type="SUPFAM" id="SSF48452">
    <property type="entry name" value="TPR-like"/>
    <property type="match status" value="1"/>
</dbReference>
<dbReference type="InterPro" id="IPR029063">
    <property type="entry name" value="SAM-dependent_MTases_sf"/>
</dbReference>
<evidence type="ECO:0000313" key="5">
    <source>
        <dbReference type="EMBL" id="MBB6062001.1"/>
    </source>
</evidence>
<dbReference type="EC" id="2.1.1.80" evidence="5"/>
<protein>
    <submittedName>
        <fullName evidence="5">Chemotaxis protein methyltransferase CheR</fullName>
        <ecNumber evidence="5">2.1.1.80</ecNumber>
    </submittedName>
</protein>
<gene>
    <name evidence="5" type="ORF">HNP65_000423</name>
</gene>
<accession>A0A841GTY2</accession>
<organism evidence="5 6">
    <name type="scientific">Thermosipho japonicus</name>
    <dbReference type="NCBI Taxonomy" id="90323"/>
    <lineage>
        <taxon>Bacteria</taxon>
        <taxon>Thermotogati</taxon>
        <taxon>Thermotogota</taxon>
        <taxon>Thermotogae</taxon>
        <taxon>Thermotogales</taxon>
        <taxon>Fervidobacteriaceae</taxon>
        <taxon>Thermosipho</taxon>
    </lineage>
</organism>
<dbReference type="PRINTS" id="PR00996">
    <property type="entry name" value="CHERMTFRASE"/>
</dbReference>
<keyword evidence="1 5" id="KW-0489">Methyltransferase</keyword>